<evidence type="ECO:0000256" key="5">
    <source>
        <dbReference type="ARBA" id="ARBA00023242"/>
    </source>
</evidence>
<protein>
    <recommendedName>
        <fullName evidence="6">Mediator of RNA polymerase II transcription subunit 6</fullName>
    </recommendedName>
    <alternativeName>
        <fullName evidence="6">Mediator complex subunit 6</fullName>
    </alternativeName>
</protein>
<dbReference type="InterPro" id="IPR038566">
    <property type="entry name" value="Mediator_Med6_sf"/>
</dbReference>
<comment type="subunit">
    <text evidence="6">Component of the Mediator complex.</text>
</comment>
<dbReference type="Pfam" id="PF04934">
    <property type="entry name" value="Med6"/>
    <property type="match status" value="1"/>
</dbReference>
<dbReference type="AlphaFoldDB" id="A0A2V3ILC2"/>
<dbReference type="GO" id="GO:0003712">
    <property type="term" value="F:transcription coregulator activity"/>
    <property type="evidence" value="ECO:0007669"/>
    <property type="project" value="InterPro"/>
</dbReference>
<sequence length="237" mass="26203">MVASSSNMAVEETEDLTGVMWHDKNWLSFFPLSKDNVLEYFSHSQFYDERCNNQQIKLQMLDNKLLESMAGIEYQVTADVAPGLFVITKFLRSLSPASLEPLAMYYVLDGDVYQAPSVHAILSSRILQCLHHLRKAFETMQNASTVSVQGQYWWEPSPVGVNEREDVGEGEGGTELLSGAERSGVDGMLFEVLERNRQIHGAHVEKMCASQGDKGAEYDSGGRSATAIGSAQQRGAS</sequence>
<dbReference type="PANTHER" id="PTHR13104">
    <property type="entry name" value="MED-6-RELATED"/>
    <property type="match status" value="1"/>
</dbReference>
<name>A0A2V3ILC2_9FLOR</name>
<evidence type="ECO:0000256" key="3">
    <source>
        <dbReference type="ARBA" id="ARBA00023015"/>
    </source>
</evidence>
<evidence type="ECO:0000256" key="6">
    <source>
        <dbReference type="RuleBase" id="RU364143"/>
    </source>
</evidence>
<dbReference type="GO" id="GO:0006357">
    <property type="term" value="P:regulation of transcription by RNA polymerase II"/>
    <property type="evidence" value="ECO:0007669"/>
    <property type="project" value="InterPro"/>
</dbReference>
<evidence type="ECO:0000313" key="8">
    <source>
        <dbReference type="EMBL" id="PXF42892.1"/>
    </source>
</evidence>
<evidence type="ECO:0000256" key="1">
    <source>
        <dbReference type="ARBA" id="ARBA00004123"/>
    </source>
</evidence>
<dbReference type="InterPro" id="IPR007018">
    <property type="entry name" value="Mediator_Med6"/>
</dbReference>
<comment type="similarity">
    <text evidence="2 6">Belongs to the Mediator complex subunit 6 family.</text>
</comment>
<keyword evidence="3 6" id="KW-0805">Transcription regulation</keyword>
<gene>
    <name evidence="6" type="primary">MED6</name>
    <name evidence="8" type="ORF">BWQ96_07339</name>
</gene>
<accession>A0A2V3ILC2</accession>
<dbReference type="GO" id="GO:0016592">
    <property type="term" value="C:mediator complex"/>
    <property type="evidence" value="ECO:0007669"/>
    <property type="project" value="InterPro"/>
</dbReference>
<evidence type="ECO:0000256" key="7">
    <source>
        <dbReference type="SAM" id="MobiDB-lite"/>
    </source>
</evidence>
<organism evidence="8 9">
    <name type="scientific">Gracilariopsis chorda</name>
    <dbReference type="NCBI Taxonomy" id="448386"/>
    <lineage>
        <taxon>Eukaryota</taxon>
        <taxon>Rhodophyta</taxon>
        <taxon>Florideophyceae</taxon>
        <taxon>Rhodymeniophycidae</taxon>
        <taxon>Gracilariales</taxon>
        <taxon>Gracilariaceae</taxon>
        <taxon>Gracilariopsis</taxon>
    </lineage>
</organism>
<proteinExistence type="inferred from homology"/>
<dbReference type="Gene3D" id="3.10.450.580">
    <property type="entry name" value="Mediator complex, subunit Med6"/>
    <property type="match status" value="1"/>
</dbReference>
<evidence type="ECO:0000256" key="2">
    <source>
        <dbReference type="ARBA" id="ARBA00007526"/>
    </source>
</evidence>
<comment type="function">
    <text evidence="6">Component of the Mediator complex, a coactivator involved in the regulated transcription of nearly all RNA polymerase II-dependent genes. Mediator functions as a bridge to convey information from gene-specific regulatory proteins to the basal RNA polymerase II transcription machinery. Mediator is recruited to promoters by direct interactions with regulatory proteins and serves as a scaffold for the assembly of a functional preinitiation complex with RNA polymerase II and the general transcription factors.</text>
</comment>
<feature type="compositionally biased region" description="Polar residues" evidence="7">
    <location>
        <begin position="227"/>
        <end position="237"/>
    </location>
</feature>
<keyword evidence="6" id="KW-0010">Activator</keyword>
<dbReference type="Proteomes" id="UP000247409">
    <property type="component" value="Unassembled WGS sequence"/>
</dbReference>
<dbReference type="STRING" id="448386.A0A2V3ILC2"/>
<evidence type="ECO:0000256" key="4">
    <source>
        <dbReference type="ARBA" id="ARBA00023163"/>
    </source>
</evidence>
<reference evidence="8 9" key="1">
    <citation type="journal article" date="2018" name="Mol. Biol. Evol.">
        <title>Analysis of the draft genome of the red seaweed Gracilariopsis chorda provides insights into genome size evolution in Rhodophyta.</title>
        <authorList>
            <person name="Lee J."/>
            <person name="Yang E.C."/>
            <person name="Graf L."/>
            <person name="Yang J.H."/>
            <person name="Qiu H."/>
            <person name="Zel Zion U."/>
            <person name="Chan C.X."/>
            <person name="Stephens T.G."/>
            <person name="Weber A.P.M."/>
            <person name="Boo G.H."/>
            <person name="Boo S.M."/>
            <person name="Kim K.M."/>
            <person name="Shin Y."/>
            <person name="Jung M."/>
            <person name="Lee S.J."/>
            <person name="Yim H.S."/>
            <person name="Lee J.H."/>
            <person name="Bhattacharya D."/>
            <person name="Yoon H.S."/>
        </authorList>
    </citation>
    <scope>NUCLEOTIDE SEQUENCE [LARGE SCALE GENOMIC DNA]</scope>
    <source>
        <strain evidence="8 9">SKKU-2015</strain>
        <tissue evidence="8">Whole body</tissue>
    </source>
</reference>
<comment type="caution">
    <text evidence="8">The sequence shown here is derived from an EMBL/GenBank/DDBJ whole genome shotgun (WGS) entry which is preliminary data.</text>
</comment>
<keyword evidence="5 6" id="KW-0539">Nucleus</keyword>
<keyword evidence="4 6" id="KW-0804">Transcription</keyword>
<feature type="region of interest" description="Disordered" evidence="7">
    <location>
        <begin position="212"/>
        <end position="237"/>
    </location>
</feature>
<comment type="subcellular location">
    <subcellularLocation>
        <location evidence="1 6">Nucleus</location>
    </subcellularLocation>
</comment>
<dbReference type="OrthoDB" id="344220at2759"/>
<keyword evidence="9" id="KW-1185">Reference proteome</keyword>
<dbReference type="EMBL" id="NBIV01000145">
    <property type="protein sequence ID" value="PXF42892.1"/>
    <property type="molecule type" value="Genomic_DNA"/>
</dbReference>
<evidence type="ECO:0000313" key="9">
    <source>
        <dbReference type="Proteomes" id="UP000247409"/>
    </source>
</evidence>